<evidence type="ECO:0000259" key="5">
    <source>
        <dbReference type="PROSITE" id="PS50192"/>
    </source>
</evidence>
<dbReference type="PANTHER" id="PTHR19957">
    <property type="entry name" value="SYNTAXIN"/>
    <property type="match status" value="1"/>
</dbReference>
<evidence type="ECO:0000313" key="7">
    <source>
        <dbReference type="Proteomes" id="UP000193648"/>
    </source>
</evidence>
<dbReference type="GO" id="GO:0006886">
    <property type="term" value="P:intracellular protein transport"/>
    <property type="evidence" value="ECO:0007669"/>
    <property type="project" value="TreeGrafter"/>
</dbReference>
<dbReference type="GO" id="GO:0012505">
    <property type="term" value="C:endomembrane system"/>
    <property type="evidence" value="ECO:0007669"/>
    <property type="project" value="TreeGrafter"/>
</dbReference>
<organism evidence="6 7">
    <name type="scientific">Lobosporangium transversale</name>
    <dbReference type="NCBI Taxonomy" id="64571"/>
    <lineage>
        <taxon>Eukaryota</taxon>
        <taxon>Fungi</taxon>
        <taxon>Fungi incertae sedis</taxon>
        <taxon>Mucoromycota</taxon>
        <taxon>Mortierellomycotina</taxon>
        <taxon>Mortierellomycetes</taxon>
        <taxon>Mortierellales</taxon>
        <taxon>Mortierellaceae</taxon>
        <taxon>Lobosporangium</taxon>
    </lineage>
</organism>
<dbReference type="GO" id="GO:0000149">
    <property type="term" value="F:SNARE binding"/>
    <property type="evidence" value="ECO:0007669"/>
    <property type="project" value="TreeGrafter"/>
</dbReference>
<reference evidence="6 7" key="1">
    <citation type="submission" date="2016-07" db="EMBL/GenBank/DDBJ databases">
        <title>Pervasive Adenine N6-methylation of Active Genes in Fungi.</title>
        <authorList>
            <consortium name="DOE Joint Genome Institute"/>
            <person name="Mondo S.J."/>
            <person name="Dannebaum R.O."/>
            <person name="Kuo R.C."/>
            <person name="Labutti K."/>
            <person name="Haridas S."/>
            <person name="Kuo A."/>
            <person name="Salamov A."/>
            <person name="Ahrendt S.R."/>
            <person name="Lipzen A."/>
            <person name="Sullivan W."/>
            <person name="Andreopoulos W.B."/>
            <person name="Clum A."/>
            <person name="Lindquist E."/>
            <person name="Daum C."/>
            <person name="Ramamoorthy G.K."/>
            <person name="Gryganskyi A."/>
            <person name="Culley D."/>
            <person name="Magnuson J.K."/>
            <person name="James T.Y."/>
            <person name="O'Malley M.A."/>
            <person name="Stajich J.E."/>
            <person name="Spatafora J.W."/>
            <person name="Visel A."/>
            <person name="Grigoriev I.V."/>
        </authorList>
    </citation>
    <scope>NUCLEOTIDE SEQUENCE [LARGE SCALE GENOMIC DNA]</scope>
    <source>
        <strain evidence="6 7">NRRL 3116</strain>
    </source>
</reference>
<dbReference type="OrthoDB" id="364348at2759"/>
<feature type="region of interest" description="Disordered" evidence="3">
    <location>
        <begin position="71"/>
        <end position="103"/>
    </location>
</feature>
<dbReference type="GO" id="GO:0048278">
    <property type="term" value="P:vesicle docking"/>
    <property type="evidence" value="ECO:0007669"/>
    <property type="project" value="TreeGrafter"/>
</dbReference>
<dbReference type="Pfam" id="PF14523">
    <property type="entry name" value="Syntaxin_2"/>
    <property type="match status" value="1"/>
</dbReference>
<dbReference type="EMBL" id="MCFF01000013">
    <property type="protein sequence ID" value="ORZ20062.1"/>
    <property type="molecule type" value="Genomic_DNA"/>
</dbReference>
<dbReference type="GeneID" id="33565604"/>
<gene>
    <name evidence="6" type="ORF">BCR41DRAFT_351205</name>
</gene>
<feature type="transmembrane region" description="Helical" evidence="4">
    <location>
        <begin position="616"/>
        <end position="635"/>
    </location>
</feature>
<dbReference type="CDD" id="cd15840">
    <property type="entry name" value="SNARE_Qa"/>
    <property type="match status" value="1"/>
</dbReference>
<dbReference type="Gene3D" id="1.20.5.110">
    <property type="match status" value="1"/>
</dbReference>
<keyword evidence="2" id="KW-0175">Coiled coil</keyword>
<protein>
    <submittedName>
        <fullName evidence="6">t-SNARE</fullName>
    </submittedName>
</protein>
<name>A0A1Y2GRF7_9FUNG</name>
<feature type="region of interest" description="Disordered" evidence="3">
    <location>
        <begin position="256"/>
        <end position="286"/>
    </location>
</feature>
<feature type="region of interest" description="Disordered" evidence="3">
    <location>
        <begin position="226"/>
        <end position="245"/>
    </location>
</feature>
<dbReference type="STRING" id="64571.A0A1Y2GRF7"/>
<feature type="domain" description="T-SNARE coiled-coil homology" evidence="5">
    <location>
        <begin position="543"/>
        <end position="605"/>
    </location>
</feature>
<dbReference type="SUPFAM" id="SSF47661">
    <property type="entry name" value="t-snare proteins"/>
    <property type="match status" value="1"/>
</dbReference>
<dbReference type="InterPro" id="IPR000727">
    <property type="entry name" value="T_SNARE_dom"/>
</dbReference>
<keyword evidence="7" id="KW-1185">Reference proteome</keyword>
<feature type="region of interest" description="Disordered" evidence="3">
    <location>
        <begin position="1"/>
        <end position="26"/>
    </location>
</feature>
<proteinExistence type="inferred from homology"/>
<dbReference type="InterPro" id="IPR045242">
    <property type="entry name" value="Syntaxin"/>
</dbReference>
<dbReference type="InterPro" id="IPR006011">
    <property type="entry name" value="Syntaxin_N"/>
</dbReference>
<feature type="coiled-coil region" evidence="2">
    <location>
        <begin position="412"/>
        <end position="439"/>
    </location>
</feature>
<keyword evidence="4" id="KW-0472">Membrane</keyword>
<dbReference type="SMART" id="SM00397">
    <property type="entry name" value="t_SNARE"/>
    <property type="match status" value="1"/>
</dbReference>
<dbReference type="PANTHER" id="PTHR19957:SF38">
    <property type="entry name" value="LD27581P"/>
    <property type="match status" value="1"/>
</dbReference>
<dbReference type="InterPro" id="IPR010989">
    <property type="entry name" value="SNARE"/>
</dbReference>
<sequence length="637" mass="70509">MSFADIERNLRTPPVSPSDHYGNIDKDTIFTSTSSATTSSKMKVHHSSVLPPIKLPSGFPIVASGSSRDSIGLNFASPQQLPVKSPHTQPLHPPPVSPKRKSNNLMTQHSRFLEDNTRFDTPRPNLTSSAAIAARSDSNNSSVRTPTATTAITRSPHTVATSITRPNNRILKDHRPSDMDRRQMLSPPTSPIQASLLTTANSLNNNQYQGFTKVDNLEPANLRTTQKTSINENSNSTDNNTNNASDTIINIESFPSSSSSILPSANPTTITTTKTPKPATSSTSSSLSYYYPIPTLASIESQDYDYDMLVRHVSQQIFNISSNIAVLERLVPCIGQRHKDTIEMRSSLHAGLDSTQELVKSAHSQIKILARYHQPPMAGPPSTVGIRVQPTVAPSELSSWQRKVLASRRQTHQRLTKDLSLASRSFQELQKQAVEAERHQVTTLRRLSGSASYRRLSQRRSDLMDLSQEEIEAGALLDKSLSSTRHGISSSSSDSARISHNVASGYGSIGVTPYTIHDRELSLQEEALLREILAIDGELVFQESILQEREIEIRKIEESMGEVMDVMRELGTLVHEQRSDVDYLHDNILQTRGRIQLAQQEVLKASEYQRQSREKLCYLIMIVSVVGALVMLAFVST</sequence>
<dbReference type="PROSITE" id="PS50192">
    <property type="entry name" value="T_SNARE"/>
    <property type="match status" value="1"/>
</dbReference>
<feature type="compositionally biased region" description="Polar residues" evidence="3">
    <location>
        <begin position="76"/>
        <end position="88"/>
    </location>
</feature>
<dbReference type="GO" id="GO:0005484">
    <property type="term" value="F:SNAP receptor activity"/>
    <property type="evidence" value="ECO:0007669"/>
    <property type="project" value="TreeGrafter"/>
</dbReference>
<dbReference type="AlphaFoldDB" id="A0A1Y2GRF7"/>
<evidence type="ECO:0000256" key="2">
    <source>
        <dbReference type="SAM" id="Coils"/>
    </source>
</evidence>
<dbReference type="RefSeq" id="XP_021882602.1">
    <property type="nucleotide sequence ID" value="XM_022023760.1"/>
</dbReference>
<accession>A0A1Y2GRF7</accession>
<dbReference type="Proteomes" id="UP000193648">
    <property type="component" value="Unassembled WGS sequence"/>
</dbReference>
<keyword evidence="4" id="KW-1133">Transmembrane helix</keyword>
<comment type="similarity">
    <text evidence="1">Belongs to the syntaxin family.</text>
</comment>
<dbReference type="Gene3D" id="1.20.58.70">
    <property type="match status" value="1"/>
</dbReference>
<evidence type="ECO:0000256" key="3">
    <source>
        <dbReference type="SAM" id="MobiDB-lite"/>
    </source>
</evidence>
<evidence type="ECO:0000313" key="6">
    <source>
        <dbReference type="EMBL" id="ORZ20062.1"/>
    </source>
</evidence>
<keyword evidence="4" id="KW-0812">Transmembrane</keyword>
<evidence type="ECO:0000256" key="1">
    <source>
        <dbReference type="ARBA" id="ARBA00009063"/>
    </source>
</evidence>
<dbReference type="InParanoid" id="A0A1Y2GRF7"/>
<evidence type="ECO:0000256" key="4">
    <source>
        <dbReference type="SAM" id="Phobius"/>
    </source>
</evidence>
<dbReference type="Pfam" id="PF05739">
    <property type="entry name" value="SNARE"/>
    <property type="match status" value="1"/>
</dbReference>
<feature type="compositionally biased region" description="Basic and acidic residues" evidence="3">
    <location>
        <begin position="1"/>
        <end position="10"/>
    </location>
</feature>
<comment type="caution">
    <text evidence="6">The sequence shown here is derived from an EMBL/GenBank/DDBJ whole genome shotgun (WGS) entry which is preliminary data.</text>
</comment>
<dbReference type="GO" id="GO:0031201">
    <property type="term" value="C:SNARE complex"/>
    <property type="evidence" value="ECO:0007669"/>
    <property type="project" value="TreeGrafter"/>
</dbReference>
<dbReference type="GO" id="GO:0006906">
    <property type="term" value="P:vesicle fusion"/>
    <property type="evidence" value="ECO:0007669"/>
    <property type="project" value="TreeGrafter"/>
</dbReference>
<feature type="compositionally biased region" description="Low complexity" evidence="3">
    <location>
        <begin position="228"/>
        <end position="245"/>
    </location>
</feature>